<feature type="domain" description="PepSY" evidence="2">
    <location>
        <begin position="5"/>
        <end position="79"/>
    </location>
</feature>
<reference evidence="3 4" key="1">
    <citation type="submission" date="2015-04" db="EMBL/GenBank/DDBJ databases">
        <title>The draft genome sequence of Roseovarius sp.R12b.</title>
        <authorList>
            <person name="Li G."/>
            <person name="Lai Q."/>
            <person name="Shao Z."/>
            <person name="Yan P."/>
        </authorList>
    </citation>
    <scope>NUCLEOTIDE SEQUENCE [LARGE SCALE GENOMIC DNA]</scope>
    <source>
        <strain evidence="3 4">R12B</strain>
    </source>
</reference>
<name>A0A0T5P052_9RHOB</name>
<feature type="signal peptide" evidence="1">
    <location>
        <begin position="1"/>
        <end position="19"/>
    </location>
</feature>
<dbReference type="RefSeq" id="WP_057789714.1">
    <property type="nucleotide sequence ID" value="NZ_LAXJ01000002.1"/>
</dbReference>
<organism evidence="3 4">
    <name type="scientific">Roseovarius atlanticus</name>
    <dbReference type="NCBI Taxonomy" id="1641875"/>
    <lineage>
        <taxon>Bacteria</taxon>
        <taxon>Pseudomonadati</taxon>
        <taxon>Pseudomonadota</taxon>
        <taxon>Alphaproteobacteria</taxon>
        <taxon>Rhodobacterales</taxon>
        <taxon>Roseobacteraceae</taxon>
        <taxon>Roseovarius</taxon>
    </lineage>
</organism>
<accession>A0A0T5P052</accession>
<evidence type="ECO:0000259" key="2">
    <source>
        <dbReference type="Pfam" id="PF13670"/>
    </source>
</evidence>
<sequence length="83" mass="9238">MTRIIALALAIFAGGIASASDDDGKLDMAKAEQIKTQLTAQGYEVRKVEMEDGLYEAYAMKDGERYEIYLDSDLNIVKSKRDD</sequence>
<dbReference type="Proteomes" id="UP000051295">
    <property type="component" value="Unassembled WGS sequence"/>
</dbReference>
<dbReference type="STRING" id="1641875.XM53_01945"/>
<protein>
    <recommendedName>
        <fullName evidence="2">PepSY domain-containing protein</fullName>
    </recommendedName>
</protein>
<evidence type="ECO:0000256" key="1">
    <source>
        <dbReference type="SAM" id="SignalP"/>
    </source>
</evidence>
<evidence type="ECO:0000313" key="4">
    <source>
        <dbReference type="Proteomes" id="UP000051295"/>
    </source>
</evidence>
<evidence type="ECO:0000313" key="3">
    <source>
        <dbReference type="EMBL" id="KRS14503.1"/>
    </source>
</evidence>
<dbReference type="EMBL" id="LAXJ01000002">
    <property type="protein sequence ID" value="KRS14503.1"/>
    <property type="molecule type" value="Genomic_DNA"/>
</dbReference>
<keyword evidence="4" id="KW-1185">Reference proteome</keyword>
<dbReference type="InterPro" id="IPR025711">
    <property type="entry name" value="PepSY"/>
</dbReference>
<gene>
    <name evidence="3" type="ORF">XM53_01945</name>
</gene>
<feature type="chain" id="PRO_5006664109" description="PepSY domain-containing protein" evidence="1">
    <location>
        <begin position="20"/>
        <end position="83"/>
    </location>
</feature>
<dbReference type="Pfam" id="PF13670">
    <property type="entry name" value="PepSY_2"/>
    <property type="match status" value="1"/>
</dbReference>
<proteinExistence type="predicted"/>
<comment type="caution">
    <text evidence="3">The sequence shown here is derived from an EMBL/GenBank/DDBJ whole genome shotgun (WGS) entry which is preliminary data.</text>
</comment>
<dbReference type="OrthoDB" id="7850927at2"/>
<dbReference type="AlphaFoldDB" id="A0A0T5P052"/>
<keyword evidence="1" id="KW-0732">Signal</keyword>
<dbReference type="PATRIC" id="fig|1641875.4.peg.1479"/>